<dbReference type="NCBIfam" id="TIGR00756">
    <property type="entry name" value="PPR"/>
    <property type="match status" value="1"/>
</dbReference>
<evidence type="ECO:0000256" key="2">
    <source>
        <dbReference type="PROSITE-ProRule" id="PRU00708"/>
    </source>
</evidence>
<evidence type="ECO:0000313" key="5">
    <source>
        <dbReference type="Proteomes" id="UP001058974"/>
    </source>
</evidence>
<dbReference type="Pfam" id="PF13041">
    <property type="entry name" value="PPR_2"/>
    <property type="match status" value="1"/>
</dbReference>
<feature type="repeat" description="PPR" evidence="2">
    <location>
        <begin position="149"/>
        <end position="183"/>
    </location>
</feature>
<dbReference type="Gramene" id="Psat01G0010600-T1">
    <property type="protein sequence ID" value="KAI5440499.1"/>
    <property type="gene ID" value="KIW84_010106"/>
</dbReference>
<evidence type="ECO:0000256" key="1">
    <source>
        <dbReference type="ARBA" id="ARBA00022737"/>
    </source>
</evidence>
<keyword evidence="5" id="KW-1185">Reference proteome</keyword>
<comment type="caution">
    <text evidence="4">The sequence shown here is derived from an EMBL/GenBank/DDBJ whole genome shotgun (WGS) entry which is preliminary data.</text>
</comment>
<dbReference type="InterPro" id="IPR002885">
    <property type="entry name" value="PPR_rpt"/>
</dbReference>
<keyword evidence="1" id="KW-0677">Repeat</keyword>
<reference evidence="4 5" key="1">
    <citation type="journal article" date="2022" name="Nat. Genet.">
        <title>Improved pea reference genome and pan-genome highlight genomic features and evolutionary characteristics.</title>
        <authorList>
            <person name="Yang T."/>
            <person name="Liu R."/>
            <person name="Luo Y."/>
            <person name="Hu S."/>
            <person name="Wang D."/>
            <person name="Wang C."/>
            <person name="Pandey M.K."/>
            <person name="Ge S."/>
            <person name="Xu Q."/>
            <person name="Li N."/>
            <person name="Li G."/>
            <person name="Huang Y."/>
            <person name="Saxena R.K."/>
            <person name="Ji Y."/>
            <person name="Li M."/>
            <person name="Yan X."/>
            <person name="He Y."/>
            <person name="Liu Y."/>
            <person name="Wang X."/>
            <person name="Xiang C."/>
            <person name="Varshney R.K."/>
            <person name="Ding H."/>
            <person name="Gao S."/>
            <person name="Zong X."/>
        </authorList>
    </citation>
    <scope>NUCLEOTIDE SEQUENCE [LARGE SCALE GENOMIC DNA]</scope>
    <source>
        <strain evidence="4 5">cv. Zhongwan 6</strain>
    </source>
</reference>
<name>A0A9D5BDT0_PEA</name>
<dbReference type="PANTHER" id="PTHR45613">
    <property type="entry name" value="PENTATRICOPEPTIDE REPEAT-CONTAINING PROTEIN"/>
    <property type="match status" value="1"/>
</dbReference>
<protein>
    <recommendedName>
        <fullName evidence="6">Pentatricopeptide repeat-containing protein</fullName>
    </recommendedName>
</protein>
<dbReference type="PROSITE" id="PS51375">
    <property type="entry name" value="PPR"/>
    <property type="match status" value="1"/>
</dbReference>
<dbReference type="InterPro" id="IPR011990">
    <property type="entry name" value="TPR-like_helical_dom_sf"/>
</dbReference>
<proteinExistence type="predicted"/>
<dbReference type="Proteomes" id="UP001058974">
    <property type="component" value="Chromosome 1"/>
</dbReference>
<sequence>MEASMVRSLTQRENTSPELRNSDEIATTKRIPQVKLVEIQKLKYFGDSHGFRFLHRVFKRSGNVVGLGCVYPEHGLEPATNFHLRLGTTHWTLLTTTSSGLYLVFYKSIAFCSWSCIILLINELCKVGREEDGLSLLEETKTEKKICQTLLHIICLLDGLCKAGNIDKARELFNLMNEEQVQPKVVTLNTLYDGVCKNRQSL</sequence>
<dbReference type="Pfam" id="PF01535">
    <property type="entry name" value="PPR"/>
    <property type="match status" value="1"/>
</dbReference>
<organism evidence="4 5">
    <name type="scientific">Pisum sativum</name>
    <name type="common">Garden pea</name>
    <name type="synonym">Lathyrus oleraceus</name>
    <dbReference type="NCBI Taxonomy" id="3888"/>
    <lineage>
        <taxon>Eukaryota</taxon>
        <taxon>Viridiplantae</taxon>
        <taxon>Streptophyta</taxon>
        <taxon>Embryophyta</taxon>
        <taxon>Tracheophyta</taxon>
        <taxon>Spermatophyta</taxon>
        <taxon>Magnoliopsida</taxon>
        <taxon>eudicotyledons</taxon>
        <taxon>Gunneridae</taxon>
        <taxon>Pentapetalae</taxon>
        <taxon>rosids</taxon>
        <taxon>fabids</taxon>
        <taxon>Fabales</taxon>
        <taxon>Fabaceae</taxon>
        <taxon>Papilionoideae</taxon>
        <taxon>50 kb inversion clade</taxon>
        <taxon>NPAAA clade</taxon>
        <taxon>Hologalegina</taxon>
        <taxon>IRL clade</taxon>
        <taxon>Fabeae</taxon>
        <taxon>Lathyrus</taxon>
    </lineage>
</organism>
<evidence type="ECO:0008006" key="6">
    <source>
        <dbReference type="Google" id="ProtNLM"/>
    </source>
</evidence>
<dbReference type="Gene3D" id="1.25.40.10">
    <property type="entry name" value="Tetratricopeptide repeat domain"/>
    <property type="match status" value="1"/>
</dbReference>
<dbReference type="EMBL" id="JAMSHJ010000001">
    <property type="protein sequence ID" value="KAI5440499.1"/>
    <property type="molecule type" value="Genomic_DNA"/>
</dbReference>
<feature type="region of interest" description="Disordered" evidence="3">
    <location>
        <begin position="1"/>
        <end position="24"/>
    </location>
</feature>
<evidence type="ECO:0000256" key="3">
    <source>
        <dbReference type="SAM" id="MobiDB-lite"/>
    </source>
</evidence>
<feature type="compositionally biased region" description="Polar residues" evidence="3">
    <location>
        <begin position="7"/>
        <end position="19"/>
    </location>
</feature>
<accession>A0A9D5BDT0</accession>
<gene>
    <name evidence="4" type="ORF">KIW84_010106</name>
</gene>
<dbReference type="PANTHER" id="PTHR45613:SF207">
    <property type="entry name" value="OS08G0300700 PROTEIN"/>
    <property type="match status" value="1"/>
</dbReference>
<evidence type="ECO:0000313" key="4">
    <source>
        <dbReference type="EMBL" id="KAI5440499.1"/>
    </source>
</evidence>
<dbReference type="AlphaFoldDB" id="A0A9D5BDT0"/>